<reference evidence="1" key="1">
    <citation type="submission" date="2020-03" db="EMBL/GenBank/DDBJ databases">
        <title>The deep terrestrial virosphere.</title>
        <authorList>
            <person name="Holmfeldt K."/>
            <person name="Nilsson E."/>
            <person name="Simone D."/>
            <person name="Lopez-Fernandez M."/>
            <person name="Wu X."/>
            <person name="de Brujin I."/>
            <person name="Lundin D."/>
            <person name="Andersson A."/>
            <person name="Bertilsson S."/>
            <person name="Dopson M."/>
        </authorList>
    </citation>
    <scope>NUCLEOTIDE SEQUENCE</scope>
    <source>
        <strain evidence="1">MM171B02587</strain>
    </source>
</reference>
<proteinExistence type="predicted"/>
<organism evidence="1">
    <name type="scientific">viral metagenome</name>
    <dbReference type="NCBI Taxonomy" id="1070528"/>
    <lineage>
        <taxon>unclassified sequences</taxon>
        <taxon>metagenomes</taxon>
        <taxon>organismal metagenomes</taxon>
    </lineage>
</organism>
<dbReference type="AlphaFoldDB" id="A0A6M3X5P1"/>
<gene>
    <name evidence="1" type="ORF">MM171B02587_0006</name>
</gene>
<name>A0A6M3X5P1_9ZZZZ</name>
<accession>A0A6M3X5P1</accession>
<protein>
    <submittedName>
        <fullName evidence="1">Uncharacterized protein</fullName>
    </submittedName>
</protein>
<dbReference type="EMBL" id="MT143942">
    <property type="protein sequence ID" value="QJH93056.1"/>
    <property type="molecule type" value="Genomic_DNA"/>
</dbReference>
<sequence length="52" mass="5987">MNIKEMKFIKRLFCKNHIWAHYIGKDSLNYVGICLNCGKKLKSGKKLKKGGC</sequence>
<evidence type="ECO:0000313" key="1">
    <source>
        <dbReference type="EMBL" id="QJH93056.1"/>
    </source>
</evidence>